<accession>A0A8S5ME67</accession>
<dbReference type="EMBL" id="BK014882">
    <property type="protein sequence ID" value="DAD80235.1"/>
    <property type="molecule type" value="Genomic_DNA"/>
</dbReference>
<evidence type="ECO:0000313" key="2">
    <source>
        <dbReference type="EMBL" id="DAD80235.1"/>
    </source>
</evidence>
<feature type="compositionally biased region" description="Polar residues" evidence="1">
    <location>
        <begin position="10"/>
        <end position="25"/>
    </location>
</feature>
<organism evidence="2">
    <name type="scientific">Caudovirales sp. ctTqA28</name>
    <dbReference type="NCBI Taxonomy" id="2826775"/>
    <lineage>
        <taxon>Viruses</taxon>
        <taxon>Duplodnaviria</taxon>
        <taxon>Heunggongvirae</taxon>
        <taxon>Uroviricota</taxon>
        <taxon>Caudoviricetes</taxon>
    </lineage>
</organism>
<feature type="compositionally biased region" description="Low complexity" evidence="1">
    <location>
        <begin position="31"/>
        <end position="51"/>
    </location>
</feature>
<feature type="region of interest" description="Disordered" evidence="1">
    <location>
        <begin position="1"/>
        <end position="63"/>
    </location>
</feature>
<protein>
    <submittedName>
        <fullName evidence="2">Capsid assembly protein</fullName>
    </submittedName>
</protein>
<proteinExistence type="predicted"/>
<evidence type="ECO:0000256" key="1">
    <source>
        <dbReference type="SAM" id="MobiDB-lite"/>
    </source>
</evidence>
<reference evidence="2" key="1">
    <citation type="journal article" date="2021" name="Proc. Natl. Acad. Sci. U.S.A.">
        <title>A Catalog of Tens of Thousands of Viruses from Human Metagenomes Reveals Hidden Associations with Chronic Diseases.</title>
        <authorList>
            <person name="Tisza M.J."/>
            <person name="Buck C.B."/>
        </authorList>
    </citation>
    <scope>NUCLEOTIDE SEQUENCE</scope>
    <source>
        <strain evidence="2">CtTqA28</strain>
    </source>
</reference>
<name>A0A8S5ME67_9CAUD</name>
<sequence>MDYEILSVGDQPNNNGTNGNLSTAPEESPDTTVEATQVTTENQETETTTEQQTEEAQESEPEYFFGEDQVEVTVPDDIDAAFTENGIDANQVLSELFAKEGKFELTPETKAKLDEAFGKGMVDGYLNLYRQQNEMAIKQFKSDAEAQTQLHEQITSDFSGLVGGDEGWGELDKWAAENMDEKELASFNAVMQLPPEHWQAQRAVIEALQIRRGAVQTKTEGTGMGKLIGDDGEAGARNFEGLPQTLTMAEFQSMMGSEKYRKDPQYAARVDAVRRASKQAGIA</sequence>
<feature type="compositionally biased region" description="Acidic residues" evidence="1">
    <location>
        <begin position="52"/>
        <end position="61"/>
    </location>
</feature>